<gene>
    <name evidence="1" type="ORF">KUV23_07050</name>
</gene>
<proteinExistence type="predicted"/>
<evidence type="ECO:0000313" key="1">
    <source>
        <dbReference type="EMBL" id="MBY5950723.1"/>
    </source>
</evidence>
<name>A0ABS7N473_9BACT</name>
<sequence length="140" mass="16431">MDTLLKKLNFKEGMKIRVWNCPSELSGLQADWEAQNLIAKNSEEVDFLLGFVLDEQGIMDLFGKMKPHLEGDKILWIAYPKKSSKRYQASINRDKGWKTLGENNYEGVRQISINEDWSALRWRNVQYIKKMTRKFSAKDQ</sequence>
<keyword evidence="2" id="KW-1185">Reference proteome</keyword>
<evidence type="ECO:0008006" key="3">
    <source>
        <dbReference type="Google" id="ProtNLM"/>
    </source>
</evidence>
<dbReference type="Proteomes" id="UP000766609">
    <property type="component" value="Unassembled WGS sequence"/>
</dbReference>
<reference evidence="1 2" key="1">
    <citation type="submission" date="2021-06" db="EMBL/GenBank/DDBJ databases">
        <title>44 bacteria genomes isolated from Dapeng, Shenzhen.</title>
        <authorList>
            <person name="Zheng W."/>
            <person name="Yu S."/>
            <person name="Huang Y."/>
        </authorList>
    </citation>
    <scope>NUCLEOTIDE SEQUENCE [LARGE SCALE GENOMIC DNA]</scope>
    <source>
        <strain evidence="1 2">DP5N14-6</strain>
    </source>
</reference>
<accession>A0ABS7N473</accession>
<dbReference type="EMBL" id="JAHVHP010000001">
    <property type="protein sequence ID" value="MBY5950723.1"/>
    <property type="molecule type" value="Genomic_DNA"/>
</dbReference>
<comment type="caution">
    <text evidence="1">The sequence shown here is derived from an EMBL/GenBank/DDBJ whole genome shotgun (WGS) entry which is preliminary data.</text>
</comment>
<protein>
    <recommendedName>
        <fullName evidence="3">DUF3052 domain-containing protein</fullName>
    </recommendedName>
</protein>
<evidence type="ECO:0000313" key="2">
    <source>
        <dbReference type="Proteomes" id="UP000766609"/>
    </source>
</evidence>
<organism evidence="1 2">
    <name type="scientific">Algoriphagus marincola</name>
    <dbReference type="NCBI Taxonomy" id="264027"/>
    <lineage>
        <taxon>Bacteria</taxon>
        <taxon>Pseudomonadati</taxon>
        <taxon>Bacteroidota</taxon>
        <taxon>Cytophagia</taxon>
        <taxon>Cytophagales</taxon>
        <taxon>Cyclobacteriaceae</taxon>
        <taxon>Algoriphagus</taxon>
    </lineage>
</organism>
<dbReference type="RefSeq" id="WP_222583586.1">
    <property type="nucleotide sequence ID" value="NZ_JAHVHP010000001.1"/>
</dbReference>